<evidence type="ECO:0000256" key="1">
    <source>
        <dbReference type="SAM" id="SignalP"/>
    </source>
</evidence>
<dbReference type="Proteomes" id="UP000077266">
    <property type="component" value="Unassembled WGS sequence"/>
</dbReference>
<feature type="chain" id="PRO_5007856385" description="Sc15 protein" evidence="1">
    <location>
        <begin position="24"/>
        <end position="187"/>
    </location>
</feature>
<feature type="signal peptide" evidence="1">
    <location>
        <begin position="1"/>
        <end position="23"/>
    </location>
</feature>
<evidence type="ECO:0008006" key="4">
    <source>
        <dbReference type="Google" id="ProtNLM"/>
    </source>
</evidence>
<dbReference type="OrthoDB" id="2575973at2759"/>
<keyword evidence="1" id="KW-0732">Signal</keyword>
<accession>A0A165D3U8</accession>
<dbReference type="AlphaFoldDB" id="A0A165D3U8"/>
<keyword evidence="3" id="KW-1185">Reference proteome</keyword>
<gene>
    <name evidence="2" type="ORF">EXIGLDRAFT_701110</name>
</gene>
<protein>
    <recommendedName>
        <fullName evidence="4">Sc15 protein</fullName>
    </recommendedName>
</protein>
<dbReference type="EMBL" id="KV426257">
    <property type="protein sequence ID" value="KZV83722.1"/>
    <property type="molecule type" value="Genomic_DNA"/>
</dbReference>
<name>A0A165D3U8_EXIGL</name>
<organism evidence="2 3">
    <name type="scientific">Exidia glandulosa HHB12029</name>
    <dbReference type="NCBI Taxonomy" id="1314781"/>
    <lineage>
        <taxon>Eukaryota</taxon>
        <taxon>Fungi</taxon>
        <taxon>Dikarya</taxon>
        <taxon>Basidiomycota</taxon>
        <taxon>Agaricomycotina</taxon>
        <taxon>Agaricomycetes</taxon>
        <taxon>Auriculariales</taxon>
        <taxon>Exidiaceae</taxon>
        <taxon>Exidia</taxon>
    </lineage>
</organism>
<dbReference type="InParanoid" id="A0A165D3U8"/>
<proteinExistence type="predicted"/>
<reference evidence="2 3" key="1">
    <citation type="journal article" date="2016" name="Mol. Biol. Evol.">
        <title>Comparative Genomics of Early-Diverging Mushroom-Forming Fungi Provides Insights into the Origins of Lignocellulose Decay Capabilities.</title>
        <authorList>
            <person name="Nagy L.G."/>
            <person name="Riley R."/>
            <person name="Tritt A."/>
            <person name="Adam C."/>
            <person name="Daum C."/>
            <person name="Floudas D."/>
            <person name="Sun H."/>
            <person name="Yadav J.S."/>
            <person name="Pangilinan J."/>
            <person name="Larsson K.H."/>
            <person name="Matsuura K."/>
            <person name="Barry K."/>
            <person name="Labutti K."/>
            <person name="Kuo R."/>
            <person name="Ohm R.A."/>
            <person name="Bhattacharya S.S."/>
            <person name="Shirouzu T."/>
            <person name="Yoshinaga Y."/>
            <person name="Martin F.M."/>
            <person name="Grigoriev I.V."/>
            <person name="Hibbett D.S."/>
        </authorList>
    </citation>
    <scope>NUCLEOTIDE SEQUENCE [LARGE SCALE GENOMIC DNA]</scope>
    <source>
        <strain evidence="2 3">HHB12029</strain>
    </source>
</reference>
<evidence type="ECO:0000313" key="3">
    <source>
        <dbReference type="Proteomes" id="UP000077266"/>
    </source>
</evidence>
<evidence type="ECO:0000313" key="2">
    <source>
        <dbReference type="EMBL" id="KZV83722.1"/>
    </source>
</evidence>
<sequence length="187" mass="19299">MQFPRVLSVLSLFFAFAFIFASASPVAETEVSVAKRQEAEVIAILTELHTQTLADAAAIVAASALAPTEETITPLFDTLVAHINDATTAVTALEPSAKRQSSDDVAALVALILTDLTTTLDGLLTQLSGVPNIGVLFGGLDAALNQLLKGLEGLLAGVLNLVATLLVNVAQLLRNLALGLTLASLGL</sequence>